<dbReference type="InterPro" id="IPR007438">
    <property type="entry name" value="DUF488"/>
</dbReference>
<reference evidence="1 2" key="1">
    <citation type="submission" date="2019-02" db="EMBL/GenBank/DDBJ databases">
        <title>Deep-cultivation of Planctomycetes and their phenomic and genomic characterization uncovers novel biology.</title>
        <authorList>
            <person name="Wiegand S."/>
            <person name="Jogler M."/>
            <person name="Boedeker C."/>
            <person name="Pinto D."/>
            <person name="Vollmers J."/>
            <person name="Rivas-Marin E."/>
            <person name="Kohn T."/>
            <person name="Peeters S.H."/>
            <person name="Heuer A."/>
            <person name="Rast P."/>
            <person name="Oberbeckmann S."/>
            <person name="Bunk B."/>
            <person name="Jeske O."/>
            <person name="Meyerdierks A."/>
            <person name="Storesund J.E."/>
            <person name="Kallscheuer N."/>
            <person name="Luecker S."/>
            <person name="Lage O.M."/>
            <person name="Pohl T."/>
            <person name="Merkel B.J."/>
            <person name="Hornburger P."/>
            <person name="Mueller R.-W."/>
            <person name="Bruemmer F."/>
            <person name="Labrenz M."/>
            <person name="Spormann A.M."/>
            <person name="Op den Camp H."/>
            <person name="Overmann J."/>
            <person name="Amann R."/>
            <person name="Jetten M.S.M."/>
            <person name="Mascher T."/>
            <person name="Medema M.H."/>
            <person name="Devos D.P."/>
            <person name="Kaster A.-K."/>
            <person name="Ovreas L."/>
            <person name="Rohde M."/>
            <person name="Galperin M.Y."/>
            <person name="Jogler C."/>
        </authorList>
    </citation>
    <scope>NUCLEOTIDE SEQUENCE [LARGE SCALE GENOMIC DNA]</scope>
    <source>
        <strain evidence="1 2">EC9</strain>
    </source>
</reference>
<evidence type="ECO:0008006" key="3">
    <source>
        <dbReference type="Google" id="ProtNLM"/>
    </source>
</evidence>
<dbReference type="PANTHER" id="PTHR39337:SF1">
    <property type="entry name" value="BLR5642 PROTEIN"/>
    <property type="match status" value="1"/>
</dbReference>
<proteinExistence type="predicted"/>
<sequence>MLHRQKAILQLLQSVGRLVSPAELTAWACLLRHEFPSSGGSAFYDFVPYTNGAASFALDQELGKLTDQGFLVRDEEASFTVAAGAEFQSPDDLVQKDLSRLVERFGDGDTEKLLDYVDNAFPAYTVNSKRRQLAQRPTADPAVYTAGYEGLSIDAFLNHLVENGIRRVIDVRNNPNARRYGFHRSTLQRLTGRLEIEYLHLPELGIKADQRQHLDTIDDRKALFDRYETSTLEENTAAIDRVAELMLQLPSVLICLEADPVCCHRSRIAKRVAERTSLPIQNL</sequence>
<dbReference type="PANTHER" id="PTHR39337">
    <property type="entry name" value="BLR5642 PROTEIN"/>
    <property type="match status" value="1"/>
</dbReference>
<dbReference type="AlphaFoldDB" id="A0A517M0R2"/>
<dbReference type="EMBL" id="CP036261">
    <property type="protein sequence ID" value="QDS88468.1"/>
    <property type="molecule type" value="Genomic_DNA"/>
</dbReference>
<dbReference type="Proteomes" id="UP000319557">
    <property type="component" value="Chromosome"/>
</dbReference>
<keyword evidence="2" id="KW-1185">Reference proteome</keyword>
<dbReference type="RefSeq" id="WP_218934774.1">
    <property type="nucleotide sequence ID" value="NZ_CP036261.1"/>
</dbReference>
<organism evidence="1 2">
    <name type="scientific">Rosistilla ulvae</name>
    <dbReference type="NCBI Taxonomy" id="1930277"/>
    <lineage>
        <taxon>Bacteria</taxon>
        <taxon>Pseudomonadati</taxon>
        <taxon>Planctomycetota</taxon>
        <taxon>Planctomycetia</taxon>
        <taxon>Pirellulales</taxon>
        <taxon>Pirellulaceae</taxon>
        <taxon>Rosistilla</taxon>
    </lineage>
</organism>
<protein>
    <recommendedName>
        <fullName evidence="3">DUF488 domain-containing protein</fullName>
    </recommendedName>
</protein>
<evidence type="ECO:0000313" key="1">
    <source>
        <dbReference type="EMBL" id="QDS88468.1"/>
    </source>
</evidence>
<name>A0A517M0R2_9BACT</name>
<gene>
    <name evidence="1" type="ORF">EC9_26590</name>
</gene>
<accession>A0A517M0R2</accession>
<dbReference type="Pfam" id="PF04343">
    <property type="entry name" value="DUF488"/>
    <property type="match status" value="1"/>
</dbReference>
<evidence type="ECO:0000313" key="2">
    <source>
        <dbReference type="Proteomes" id="UP000319557"/>
    </source>
</evidence>
<dbReference type="KEGG" id="ruv:EC9_26590"/>